<feature type="compositionally biased region" description="Polar residues" evidence="2">
    <location>
        <begin position="522"/>
        <end position="542"/>
    </location>
</feature>
<evidence type="ECO:0000259" key="3">
    <source>
        <dbReference type="PROSITE" id="PS50994"/>
    </source>
</evidence>
<dbReference type="PANTHER" id="PTHR35004:SF8">
    <property type="entry name" value="TRANSPOSASE RV3428C-RELATED"/>
    <property type="match status" value="1"/>
</dbReference>
<feature type="domain" description="Integrase catalytic" evidence="3">
    <location>
        <begin position="123"/>
        <end position="307"/>
    </location>
</feature>
<dbReference type="Pfam" id="PF22483">
    <property type="entry name" value="Mu-transpos_C_2"/>
    <property type="match status" value="1"/>
</dbReference>
<evidence type="ECO:0000313" key="5">
    <source>
        <dbReference type="Proteomes" id="UP000460298"/>
    </source>
</evidence>
<dbReference type="EMBL" id="WBUI01000033">
    <property type="protein sequence ID" value="KAB2929333.1"/>
    <property type="molecule type" value="Genomic_DNA"/>
</dbReference>
<organism evidence="4 5">
    <name type="scientific">Leptonema illini</name>
    <dbReference type="NCBI Taxonomy" id="183"/>
    <lineage>
        <taxon>Bacteria</taxon>
        <taxon>Pseudomonadati</taxon>
        <taxon>Spirochaetota</taxon>
        <taxon>Spirochaetia</taxon>
        <taxon>Leptospirales</taxon>
        <taxon>Leptospiraceae</taxon>
        <taxon>Leptonema</taxon>
    </lineage>
</organism>
<name>A0A833GXR6_9LEPT</name>
<feature type="compositionally biased region" description="Polar residues" evidence="2">
    <location>
        <begin position="562"/>
        <end position="576"/>
    </location>
</feature>
<gene>
    <name evidence="4" type="ORF">F9K24_20285</name>
</gene>
<evidence type="ECO:0000313" key="4">
    <source>
        <dbReference type="EMBL" id="KAB2929333.1"/>
    </source>
</evidence>
<proteinExistence type="inferred from homology"/>
<reference evidence="4 5" key="1">
    <citation type="submission" date="2019-10" db="EMBL/GenBank/DDBJ databases">
        <title>Extracellular Electron Transfer in a Candidatus Methanoperedens spp. Enrichment Culture.</title>
        <authorList>
            <person name="Berger S."/>
            <person name="Rangel Shaw D."/>
            <person name="Berben T."/>
            <person name="In 'T Zandt M."/>
            <person name="Frank J."/>
            <person name="Reimann J."/>
            <person name="Jetten M.S.M."/>
            <person name="Welte C.U."/>
        </authorList>
    </citation>
    <scope>NUCLEOTIDE SEQUENCE [LARGE SCALE GENOMIC DNA]</scope>
    <source>
        <strain evidence="4">SB12</strain>
    </source>
</reference>
<dbReference type="NCBIfam" id="NF033546">
    <property type="entry name" value="transpos_IS21"/>
    <property type="match status" value="1"/>
</dbReference>
<comment type="similarity">
    <text evidence="1">Belongs to the transposase IS21/IS408/IS1162 family.</text>
</comment>
<dbReference type="InterPro" id="IPR036397">
    <property type="entry name" value="RNaseH_sf"/>
</dbReference>
<dbReference type="PANTHER" id="PTHR35004">
    <property type="entry name" value="TRANSPOSASE RV3428C-RELATED"/>
    <property type="match status" value="1"/>
</dbReference>
<dbReference type="GO" id="GO:0015074">
    <property type="term" value="P:DNA integration"/>
    <property type="evidence" value="ECO:0007669"/>
    <property type="project" value="InterPro"/>
</dbReference>
<comment type="caution">
    <text evidence="4">The sequence shown here is derived from an EMBL/GenBank/DDBJ whole genome shotgun (WGS) entry which is preliminary data.</text>
</comment>
<accession>A0A833GXR6</accession>
<dbReference type="InterPro" id="IPR054353">
    <property type="entry name" value="IstA-like_C"/>
</dbReference>
<dbReference type="InterPro" id="IPR012337">
    <property type="entry name" value="RNaseH-like_sf"/>
</dbReference>
<dbReference type="AlphaFoldDB" id="A0A833GXR6"/>
<dbReference type="SUPFAM" id="SSF53098">
    <property type="entry name" value="Ribonuclease H-like"/>
    <property type="match status" value="1"/>
</dbReference>
<dbReference type="InterPro" id="IPR001584">
    <property type="entry name" value="Integrase_cat-core"/>
</dbReference>
<dbReference type="Pfam" id="PF00665">
    <property type="entry name" value="rve"/>
    <property type="match status" value="1"/>
</dbReference>
<dbReference type="PROSITE" id="PS50994">
    <property type="entry name" value="INTEGRASE"/>
    <property type="match status" value="1"/>
</dbReference>
<evidence type="ECO:0000256" key="1">
    <source>
        <dbReference type="ARBA" id="ARBA00009277"/>
    </source>
</evidence>
<dbReference type="Gene3D" id="3.30.420.10">
    <property type="entry name" value="Ribonuclease H-like superfamily/Ribonuclease H"/>
    <property type="match status" value="1"/>
</dbReference>
<sequence length="576" mass="66379">MPELKEILHRLKLGQSKRTIQKETGTHRTIIREMERLAAMHGWFQPETLPTEEEIMRVRDGQIGHALHPLDLYREYIKGLVDREVSYTVIHRLIKEKHPCDESTVRRYIKRTFPETISPVIRREAEPGIMEVDFGYLGMAIDDLTEKKVKVKVFSGRLRYSRKAYRRVVTTERQDVFFQCHIQAFEEFGGVPLKVVPDNLKAAVIKASFEDPLINRSYRSLAEHYGFTITPCPPRTPEHKGGVENDIKYIKRNFLPWFKEKLREKGREIPYVAEIQEAMDLWSEEVAHTRIIRVMGRSPVELFEDDLPTLKELPPTSWDSPVWKKCKVGRDYRIQFENAYYSVPYRYTGDTVYSCGTFEKVRIFKDFTEIASHNRATRKYQTVSNPDHSPPNAEEYLNLTTPGLLKQASLIDEAVKEVAGRIFEDRAVDGIRPVRALIRLEKQYGRERLIQACGRALKYETATYRSVKSILEKRLDLIEEVRSGQEPFLNEQFRFARDPNYFSSANHEKGDEYERAGIAQTETGATQVIGNSRFSGEPTSGSSEREVEPYPLSSGASDRRSGQTGSQADGPSPFAQ</sequence>
<evidence type="ECO:0000256" key="2">
    <source>
        <dbReference type="SAM" id="MobiDB-lite"/>
    </source>
</evidence>
<dbReference type="GO" id="GO:0003676">
    <property type="term" value="F:nucleic acid binding"/>
    <property type="evidence" value="ECO:0007669"/>
    <property type="project" value="InterPro"/>
</dbReference>
<protein>
    <submittedName>
        <fullName evidence="4">IS21 family transposase</fullName>
    </submittedName>
</protein>
<dbReference type="Proteomes" id="UP000460298">
    <property type="component" value="Unassembled WGS sequence"/>
</dbReference>
<feature type="region of interest" description="Disordered" evidence="2">
    <location>
        <begin position="522"/>
        <end position="576"/>
    </location>
</feature>